<evidence type="ECO:0000256" key="1">
    <source>
        <dbReference type="ARBA" id="ARBA00021020"/>
    </source>
</evidence>
<evidence type="ECO:0000256" key="6">
    <source>
        <dbReference type="ARBA" id="ARBA00023004"/>
    </source>
</evidence>
<organism evidence="11 12">
    <name type="scientific">Methylogaea oryzae</name>
    <dbReference type="NCBI Taxonomy" id="1295382"/>
    <lineage>
        <taxon>Bacteria</taxon>
        <taxon>Pseudomonadati</taxon>
        <taxon>Pseudomonadota</taxon>
        <taxon>Gammaproteobacteria</taxon>
        <taxon>Methylococcales</taxon>
        <taxon>Methylococcaceae</taxon>
        <taxon>Methylogaea</taxon>
    </lineage>
</organism>
<dbReference type="SUPFAM" id="SSF46626">
    <property type="entry name" value="Cytochrome c"/>
    <property type="match status" value="1"/>
</dbReference>
<dbReference type="GO" id="GO:0020037">
    <property type="term" value="F:heme binding"/>
    <property type="evidence" value="ECO:0007669"/>
    <property type="project" value="InterPro"/>
</dbReference>
<evidence type="ECO:0000256" key="7">
    <source>
        <dbReference type="ARBA" id="ARBA00031244"/>
    </source>
</evidence>
<feature type="signal peptide" evidence="9">
    <location>
        <begin position="1"/>
        <end position="22"/>
    </location>
</feature>
<keyword evidence="3 8" id="KW-0349">Heme</keyword>
<keyword evidence="6 8" id="KW-0408">Iron</keyword>
<evidence type="ECO:0000259" key="10">
    <source>
        <dbReference type="PROSITE" id="PS51007"/>
    </source>
</evidence>
<dbReference type="RefSeq" id="WP_054773682.1">
    <property type="nucleotide sequence ID" value="NZ_AP019782.1"/>
</dbReference>
<proteinExistence type="predicted"/>
<evidence type="ECO:0000256" key="9">
    <source>
        <dbReference type="SAM" id="SignalP"/>
    </source>
</evidence>
<evidence type="ECO:0000256" key="5">
    <source>
        <dbReference type="ARBA" id="ARBA00022982"/>
    </source>
</evidence>
<evidence type="ECO:0000256" key="3">
    <source>
        <dbReference type="ARBA" id="ARBA00022617"/>
    </source>
</evidence>
<evidence type="ECO:0000313" key="12">
    <source>
        <dbReference type="Proteomes" id="UP000824988"/>
    </source>
</evidence>
<feature type="binding site" description="covalent" evidence="8">
    <location>
        <position position="32"/>
    </location>
    <ligand>
        <name>heme c</name>
        <dbReference type="ChEBI" id="CHEBI:61717"/>
    </ligand>
</feature>
<dbReference type="GO" id="GO:0005506">
    <property type="term" value="F:iron ion binding"/>
    <property type="evidence" value="ECO:0007669"/>
    <property type="project" value="InterPro"/>
</dbReference>
<dbReference type="InterPro" id="IPR002324">
    <property type="entry name" value="Cyt_c_ID"/>
</dbReference>
<keyword evidence="9" id="KW-0732">Signal</keyword>
<keyword evidence="2" id="KW-0813">Transport</keyword>
<dbReference type="PRINTS" id="PR00606">
    <property type="entry name" value="CYTCHROMECID"/>
</dbReference>
<feature type="binding site" description="covalent" evidence="8">
    <location>
        <position position="81"/>
    </location>
    <ligand>
        <name>heme c</name>
        <dbReference type="ChEBI" id="CHEBI:61717"/>
    </ligand>
</feature>
<dbReference type="InterPro" id="IPR009056">
    <property type="entry name" value="Cyt_c-like_dom"/>
</dbReference>
<reference evidence="11" key="1">
    <citation type="submission" date="2019-06" db="EMBL/GenBank/DDBJ databases">
        <title>Complete genome sequence of Methylogaea oryzae strain JCM16910.</title>
        <authorList>
            <person name="Asakawa S."/>
        </authorList>
    </citation>
    <scope>NUCLEOTIDE SEQUENCE</scope>
    <source>
        <strain evidence="11">E10</strain>
    </source>
</reference>
<dbReference type="PROSITE" id="PS51007">
    <property type="entry name" value="CYTC"/>
    <property type="match status" value="1"/>
</dbReference>
<dbReference type="Pfam" id="PF00034">
    <property type="entry name" value="Cytochrom_C"/>
    <property type="match status" value="1"/>
</dbReference>
<evidence type="ECO:0000256" key="4">
    <source>
        <dbReference type="ARBA" id="ARBA00022723"/>
    </source>
</evidence>
<accession>A0A8D4VN23</accession>
<protein>
    <recommendedName>
        <fullName evidence="1">Cytochrome c-551</fullName>
    </recommendedName>
    <alternativeName>
        <fullName evidence="7">Cytochrome c551</fullName>
    </alternativeName>
</protein>
<comment type="PTM">
    <text evidence="8">Binds 1 heme c group covalently per subunit.</text>
</comment>
<dbReference type="EMBL" id="AP019782">
    <property type="protein sequence ID" value="BBL69574.1"/>
    <property type="molecule type" value="Genomic_DNA"/>
</dbReference>
<feature type="binding site" description="covalent" evidence="8">
    <location>
        <position position="36"/>
    </location>
    <ligand>
        <name>heme c</name>
        <dbReference type="ChEBI" id="CHEBI:61717"/>
    </ligand>
</feature>
<gene>
    <name evidence="11" type="ORF">MoryE10_01800</name>
</gene>
<keyword evidence="5" id="KW-0249">Electron transport</keyword>
<dbReference type="KEGG" id="moz:MoryE10_01800"/>
<evidence type="ECO:0000313" key="11">
    <source>
        <dbReference type="EMBL" id="BBL69574.1"/>
    </source>
</evidence>
<evidence type="ECO:0000256" key="8">
    <source>
        <dbReference type="PIRSR" id="PIRSR602324-1"/>
    </source>
</evidence>
<dbReference type="AlphaFoldDB" id="A0A8D4VN23"/>
<keyword evidence="12" id="KW-1185">Reference proteome</keyword>
<sequence>MRKLFLSALLMAGLLSSGVSLASEELAKSKNCLGCHAVDKAGIGPGFKQVAAKYAGQAGADAQLAQKIIKGGGGAWGGMAMPPNPSVSEADAKTLVHWILSLK</sequence>
<name>A0A8D4VN23_9GAMM</name>
<dbReference type="InterPro" id="IPR036909">
    <property type="entry name" value="Cyt_c-like_dom_sf"/>
</dbReference>
<evidence type="ECO:0000256" key="2">
    <source>
        <dbReference type="ARBA" id="ARBA00022448"/>
    </source>
</evidence>
<feature type="domain" description="Cytochrome c" evidence="10">
    <location>
        <begin position="13"/>
        <end position="103"/>
    </location>
</feature>
<feature type="chain" id="PRO_5034871194" description="Cytochrome c-551" evidence="9">
    <location>
        <begin position="23"/>
        <end position="103"/>
    </location>
</feature>
<dbReference type="Proteomes" id="UP000824988">
    <property type="component" value="Chromosome"/>
</dbReference>
<dbReference type="Gene3D" id="1.10.760.10">
    <property type="entry name" value="Cytochrome c-like domain"/>
    <property type="match status" value="1"/>
</dbReference>
<keyword evidence="4 8" id="KW-0479">Metal-binding</keyword>
<dbReference type="GO" id="GO:0009055">
    <property type="term" value="F:electron transfer activity"/>
    <property type="evidence" value="ECO:0007669"/>
    <property type="project" value="InterPro"/>
</dbReference>